<dbReference type="PATRIC" id="fig|883158.3.peg.1969"/>
<dbReference type="eggNOG" id="COG3427">
    <property type="taxonomic scope" value="Bacteria"/>
</dbReference>
<gene>
    <name evidence="1" type="ORF">HMPREF9140_01966</name>
</gene>
<dbReference type="Gene3D" id="3.30.530.20">
    <property type="match status" value="1"/>
</dbReference>
<comment type="caution">
    <text evidence="1">The sequence shown here is derived from an EMBL/GenBank/DDBJ whole genome shotgun (WGS) entry which is preliminary data.</text>
</comment>
<evidence type="ECO:0008006" key="3">
    <source>
        <dbReference type="Google" id="ProtNLM"/>
    </source>
</evidence>
<dbReference type="HOGENOM" id="CLU_124440_0_0_10"/>
<protein>
    <recommendedName>
        <fullName evidence="3">Polyketide cyclase</fullName>
    </recommendedName>
</protein>
<dbReference type="AlphaFoldDB" id="H1Q4X8"/>
<dbReference type="STRING" id="883158.HMPREF9140_01966"/>
<dbReference type="Proteomes" id="UP000016023">
    <property type="component" value="Unassembled WGS sequence"/>
</dbReference>
<dbReference type="EMBL" id="AGWK01000057">
    <property type="protein sequence ID" value="EHO66095.1"/>
    <property type="molecule type" value="Genomic_DNA"/>
</dbReference>
<proteinExistence type="predicted"/>
<keyword evidence="2" id="KW-1185">Reference proteome</keyword>
<reference evidence="1 2" key="1">
    <citation type="submission" date="2011-12" db="EMBL/GenBank/DDBJ databases">
        <title>The Genome Sequence of Prevotella micans F0438.</title>
        <authorList>
            <consortium name="The Broad Institute Genome Sequencing Platform"/>
            <person name="Earl A."/>
            <person name="Ward D."/>
            <person name="Feldgarden M."/>
            <person name="Gevers D."/>
            <person name="Izard J."/>
            <person name="Baranova O.V."/>
            <person name="Blanton J.M."/>
            <person name="Wade W.G."/>
            <person name="Dewhirst F.E."/>
            <person name="Young S.K."/>
            <person name="Zeng Q."/>
            <person name="Gargeya S."/>
            <person name="Fitzgerald M."/>
            <person name="Haas B."/>
            <person name="Abouelleil A."/>
            <person name="Alvarado L."/>
            <person name="Arachchi H.M."/>
            <person name="Berlin A."/>
            <person name="Chapman S.B."/>
            <person name="Gearin G."/>
            <person name="Goldberg J."/>
            <person name="Griggs A."/>
            <person name="Gujja S."/>
            <person name="Hansen M."/>
            <person name="Heiman D."/>
            <person name="Howarth C."/>
            <person name="Larimer J."/>
            <person name="Lui A."/>
            <person name="MacDonald P.J.P."/>
            <person name="McCowen C."/>
            <person name="Montmayeur A."/>
            <person name="Murphy C."/>
            <person name="Neiman D."/>
            <person name="Pearson M."/>
            <person name="Priest M."/>
            <person name="Roberts A."/>
            <person name="Saif S."/>
            <person name="Shea T."/>
            <person name="Sisk P."/>
            <person name="Stolte C."/>
            <person name="Sykes S."/>
            <person name="Wortman J."/>
            <person name="Nusbaum C."/>
            <person name="Birren B."/>
        </authorList>
    </citation>
    <scope>NUCLEOTIDE SEQUENCE [LARGE SCALE GENOMIC DNA]</scope>
    <source>
        <strain evidence="1 2">F0438</strain>
    </source>
</reference>
<dbReference type="SUPFAM" id="SSF55961">
    <property type="entry name" value="Bet v1-like"/>
    <property type="match status" value="1"/>
</dbReference>
<evidence type="ECO:0000313" key="1">
    <source>
        <dbReference type="EMBL" id="EHO66095.1"/>
    </source>
</evidence>
<organism evidence="1 2">
    <name type="scientific">Prevotella micans F0438</name>
    <dbReference type="NCBI Taxonomy" id="883158"/>
    <lineage>
        <taxon>Bacteria</taxon>
        <taxon>Pseudomonadati</taxon>
        <taxon>Bacteroidota</taxon>
        <taxon>Bacteroidia</taxon>
        <taxon>Bacteroidales</taxon>
        <taxon>Prevotellaceae</taxon>
        <taxon>Prevotella</taxon>
    </lineage>
</organism>
<accession>H1Q4X8</accession>
<dbReference type="Pfam" id="PF10604">
    <property type="entry name" value="Polyketide_cyc2"/>
    <property type="match status" value="1"/>
</dbReference>
<name>H1Q4X8_9BACT</name>
<dbReference type="InterPro" id="IPR019587">
    <property type="entry name" value="Polyketide_cyclase/dehydratase"/>
</dbReference>
<dbReference type="RefSeq" id="WP_006953619.1">
    <property type="nucleotide sequence ID" value="NZ_JH594523.1"/>
</dbReference>
<dbReference type="InterPro" id="IPR023393">
    <property type="entry name" value="START-like_dom_sf"/>
</dbReference>
<sequence length="138" mass="15582">MSKFESKVKPIAYPQSSVYKMLSDLKNLERVKEHMPEDKLNDLSFDSETITINANMIGRISMRVVEREEPKMIKFESTESPVSFTLWIQVVPVGNDASKMRLTIDADIPFVARAMVSGPLQDGLEKIADLLAAISYEE</sequence>
<evidence type="ECO:0000313" key="2">
    <source>
        <dbReference type="Proteomes" id="UP000016023"/>
    </source>
</evidence>